<accession>A0A0F8XQZ7</accession>
<proteinExistence type="predicted"/>
<feature type="compositionally biased region" description="Basic and acidic residues" evidence="1">
    <location>
        <begin position="45"/>
        <end position="71"/>
    </location>
</feature>
<name>A0A0F8XQZ7_9ZZZZ</name>
<organism evidence="3">
    <name type="scientific">marine sediment metagenome</name>
    <dbReference type="NCBI Taxonomy" id="412755"/>
    <lineage>
        <taxon>unclassified sequences</taxon>
        <taxon>metagenomes</taxon>
        <taxon>ecological metagenomes</taxon>
    </lineage>
</organism>
<dbReference type="InterPro" id="IPR003611">
    <property type="entry name" value="NUMOD3"/>
</dbReference>
<dbReference type="SUPFAM" id="SSF64496">
    <property type="entry name" value="DNA-binding domain of intron-encoded endonucleases"/>
    <property type="match status" value="1"/>
</dbReference>
<feature type="domain" description="Nuclease associated modular" evidence="2">
    <location>
        <begin position="57"/>
        <end position="73"/>
    </location>
</feature>
<reference evidence="3" key="1">
    <citation type="journal article" date="2015" name="Nature">
        <title>Complex archaea that bridge the gap between prokaryotes and eukaryotes.</title>
        <authorList>
            <person name="Spang A."/>
            <person name="Saw J.H."/>
            <person name="Jorgensen S.L."/>
            <person name="Zaremba-Niedzwiedzka K."/>
            <person name="Martijn J."/>
            <person name="Lind A.E."/>
            <person name="van Eijk R."/>
            <person name="Schleper C."/>
            <person name="Guy L."/>
            <person name="Ettema T.J."/>
        </authorList>
    </citation>
    <scope>NUCLEOTIDE SEQUENCE</scope>
</reference>
<evidence type="ECO:0000313" key="3">
    <source>
        <dbReference type="EMBL" id="KKK44494.1"/>
    </source>
</evidence>
<feature type="domain" description="Nuclease associated modular" evidence="2">
    <location>
        <begin position="77"/>
        <end position="93"/>
    </location>
</feature>
<comment type="caution">
    <text evidence="3">The sequence shown here is derived from an EMBL/GenBank/DDBJ whole genome shotgun (WGS) entry which is preliminary data.</text>
</comment>
<dbReference type="AlphaFoldDB" id="A0A0F8XQZ7"/>
<dbReference type="Pfam" id="PF07460">
    <property type="entry name" value="NUMOD3"/>
    <property type="match status" value="1"/>
</dbReference>
<feature type="domain" description="Nuclease associated modular" evidence="2">
    <location>
        <begin position="40"/>
        <end position="56"/>
    </location>
</feature>
<dbReference type="SMART" id="SM00496">
    <property type="entry name" value="IENR2"/>
    <property type="match status" value="3"/>
</dbReference>
<dbReference type="GO" id="GO:0003677">
    <property type="term" value="F:DNA binding"/>
    <property type="evidence" value="ECO:0007669"/>
    <property type="project" value="InterPro"/>
</dbReference>
<dbReference type="EMBL" id="LAZR01070174">
    <property type="protein sequence ID" value="KKK44494.1"/>
    <property type="molecule type" value="Genomic_DNA"/>
</dbReference>
<evidence type="ECO:0000259" key="2">
    <source>
        <dbReference type="SMART" id="SM00496"/>
    </source>
</evidence>
<sequence length="193" mass="22627">MKIKNLRNCPECGVTLHYSRKYGLRRAIKNKSVCNSCAQKGKMVSDEAKRKISEARKGKKHSEERKRKMSENHTGMKGKTHLKETKRKIRLAHIKRVEERCGQIMPNYNPDACRLIEEYGKTHDYNFQHAENGGEFHIRELGFWVDGYDVEQNVVIEVDESVHYRNGKLRKKDIERQKEITEHLGCTFIRIGI</sequence>
<gene>
    <name evidence="3" type="ORF">LCGC14_3167030</name>
</gene>
<protein>
    <recommendedName>
        <fullName evidence="2">Nuclease associated modular domain-containing protein</fullName>
    </recommendedName>
</protein>
<feature type="region of interest" description="Disordered" evidence="1">
    <location>
        <begin position="45"/>
        <end position="83"/>
    </location>
</feature>
<evidence type="ECO:0000256" key="1">
    <source>
        <dbReference type="SAM" id="MobiDB-lite"/>
    </source>
</evidence>